<feature type="chain" id="PRO_5030007759" evidence="1">
    <location>
        <begin position="21"/>
        <end position="127"/>
    </location>
</feature>
<reference evidence="2 3" key="1">
    <citation type="journal article" date="2006" name="Genome Biol.">
        <title>Genomic analysis reveals that Pseudomonas aeruginosa virulence is combinatorial.</title>
        <authorList>
            <person name="Lee D.G."/>
            <person name="Urbach J.M."/>
            <person name="Wu G."/>
            <person name="Liberati N.T."/>
            <person name="Feinbaum R.L."/>
            <person name="Miyata S."/>
            <person name="Diggins L.T."/>
            <person name="He J."/>
            <person name="Saucier M."/>
            <person name="Deziel E."/>
            <person name="Friedman L."/>
            <person name="Li L."/>
            <person name="Grills G."/>
            <person name="Montgomery K."/>
            <person name="Kucherlapati R."/>
            <person name="Rahme L.G."/>
            <person name="Ausubel F.M."/>
        </authorList>
    </citation>
    <scope>NUCLEOTIDE SEQUENCE [LARGE SCALE GENOMIC DNA]</scope>
    <source>
        <strain evidence="2 3">UCBPP-PA14</strain>
    </source>
</reference>
<keyword evidence="1" id="KW-0732">Signal</keyword>
<dbReference type="PROSITE" id="PS51257">
    <property type="entry name" value="PROKAR_LIPOPROTEIN"/>
    <property type="match status" value="1"/>
</dbReference>
<dbReference type="InterPro" id="IPR011990">
    <property type="entry name" value="TPR-like_helical_dom_sf"/>
</dbReference>
<dbReference type="RefSeq" id="WP_003141224.1">
    <property type="nucleotide sequence ID" value="NC_008463.1"/>
</dbReference>
<gene>
    <name evidence="2" type="ordered locus">PA14_56200</name>
</gene>
<dbReference type="HOGENOM" id="CLU_164037_0_0_6"/>
<protein>
    <submittedName>
        <fullName evidence="2">Putative lipoprotein</fullName>
    </submittedName>
</protein>
<feature type="signal peptide" evidence="1">
    <location>
        <begin position="1"/>
        <end position="20"/>
    </location>
</feature>
<evidence type="ECO:0000256" key="1">
    <source>
        <dbReference type="SAM" id="SignalP"/>
    </source>
</evidence>
<dbReference type="EMBL" id="CP000438">
    <property type="protein sequence ID" value="ABJ13596.1"/>
    <property type="molecule type" value="Genomic_DNA"/>
</dbReference>
<sequence>MPMRSLIVACLALSATGCNSWSLNSDLNGAYRAYDKGDCAQVMLDLSRAERRIRARPYLQPEISLLRGQCLERQSLFVDAAQTYHFIIARYPTSEYAYRAKARLETLRQLGRLNETPASASAVPTRL</sequence>
<dbReference type="BioCyc" id="PAER208963:G1G74-4740-MONOMER"/>
<dbReference type="Proteomes" id="UP000000653">
    <property type="component" value="Chromosome"/>
</dbReference>
<name>A0A0H2ZGG4_PSEAB</name>
<accession>A0A0H2ZGG4</accession>
<organism evidence="2 3">
    <name type="scientific">Pseudomonas aeruginosa (strain UCBPP-PA14)</name>
    <dbReference type="NCBI Taxonomy" id="208963"/>
    <lineage>
        <taxon>Bacteria</taxon>
        <taxon>Pseudomonadati</taxon>
        <taxon>Pseudomonadota</taxon>
        <taxon>Gammaproteobacteria</taxon>
        <taxon>Pseudomonadales</taxon>
        <taxon>Pseudomonadaceae</taxon>
        <taxon>Pseudomonas</taxon>
    </lineage>
</organism>
<proteinExistence type="predicted"/>
<evidence type="ECO:0000313" key="3">
    <source>
        <dbReference type="Proteomes" id="UP000000653"/>
    </source>
</evidence>
<dbReference type="KEGG" id="pau:PA14_56200"/>
<dbReference type="Gene3D" id="1.25.40.10">
    <property type="entry name" value="Tetratricopeptide repeat domain"/>
    <property type="match status" value="1"/>
</dbReference>
<evidence type="ECO:0000313" key="2">
    <source>
        <dbReference type="EMBL" id="ABJ13596.1"/>
    </source>
</evidence>
<dbReference type="AlphaFoldDB" id="A0A0H2ZGG4"/>
<keyword evidence="2" id="KW-0449">Lipoprotein</keyword>